<gene>
    <name evidence="2" type="ORF">BDK51DRAFT_37339</name>
</gene>
<feature type="compositionally biased region" description="Acidic residues" evidence="1">
    <location>
        <begin position="22"/>
        <end position="32"/>
    </location>
</feature>
<feature type="region of interest" description="Disordered" evidence="1">
    <location>
        <begin position="114"/>
        <end position="143"/>
    </location>
</feature>
<keyword evidence="3" id="KW-1185">Reference proteome</keyword>
<evidence type="ECO:0000256" key="1">
    <source>
        <dbReference type="SAM" id="MobiDB-lite"/>
    </source>
</evidence>
<feature type="compositionally biased region" description="Acidic residues" evidence="1">
    <location>
        <begin position="129"/>
        <end position="142"/>
    </location>
</feature>
<reference evidence="3" key="1">
    <citation type="journal article" date="2018" name="Nat. Microbiol.">
        <title>Leveraging single-cell genomics to expand the fungal tree of life.</title>
        <authorList>
            <person name="Ahrendt S.R."/>
            <person name="Quandt C.A."/>
            <person name="Ciobanu D."/>
            <person name="Clum A."/>
            <person name="Salamov A."/>
            <person name="Andreopoulos B."/>
            <person name="Cheng J.F."/>
            <person name="Woyke T."/>
            <person name="Pelin A."/>
            <person name="Henrissat B."/>
            <person name="Reynolds N.K."/>
            <person name="Benny G.L."/>
            <person name="Smith M.E."/>
            <person name="James T.Y."/>
            <person name="Grigoriev I.V."/>
        </authorList>
    </citation>
    <scope>NUCLEOTIDE SEQUENCE [LARGE SCALE GENOMIC DNA]</scope>
</reference>
<protein>
    <submittedName>
        <fullName evidence="2">Uncharacterized protein</fullName>
    </submittedName>
</protein>
<sequence>MAPPTRPDPPREEHAILKDMEYFDTDDEDDADDKTSSGNPTPRPTHTPATDTLPAAPPSTAPSVPIVNVHLVPSSLREPDSPSRAPAAFSLVRDTESAILEAVAGKMWDVDDGDGLGTGARERHSGLSIDEDGDDAGGDENGSENIIVLDRRSSTGGVKNAKEDAGKSSVLNLFTGRRGACSWGVCEGTILNTFSRPSSLDNVAVRHLDSLSLAALSARYESAIIPDESVVDASQSLLRSRIKTLNLILEDIDKALQLYSEPHAHPGFRGTEIADLRESVVGEAELYAQFLDENGRYLRRYGQGDHGLQRMESHITGLLRKLESGEKHSL</sequence>
<feature type="region of interest" description="Disordered" evidence="1">
    <location>
        <begin position="20"/>
        <end position="64"/>
    </location>
</feature>
<feature type="compositionally biased region" description="Low complexity" evidence="1">
    <location>
        <begin position="44"/>
        <end position="54"/>
    </location>
</feature>
<evidence type="ECO:0000313" key="2">
    <source>
        <dbReference type="EMBL" id="RKO83347.1"/>
    </source>
</evidence>
<name>A0A4V1IPK2_9FUNG</name>
<dbReference type="Proteomes" id="UP000269721">
    <property type="component" value="Unassembled WGS sequence"/>
</dbReference>
<evidence type="ECO:0000313" key="3">
    <source>
        <dbReference type="Proteomes" id="UP000269721"/>
    </source>
</evidence>
<dbReference type="AlphaFoldDB" id="A0A4V1IPK2"/>
<dbReference type="EMBL" id="ML001342">
    <property type="protein sequence ID" value="RKO83347.1"/>
    <property type="molecule type" value="Genomic_DNA"/>
</dbReference>
<proteinExistence type="predicted"/>
<organism evidence="2 3">
    <name type="scientific">Blyttiomyces helicus</name>
    <dbReference type="NCBI Taxonomy" id="388810"/>
    <lineage>
        <taxon>Eukaryota</taxon>
        <taxon>Fungi</taxon>
        <taxon>Fungi incertae sedis</taxon>
        <taxon>Chytridiomycota</taxon>
        <taxon>Chytridiomycota incertae sedis</taxon>
        <taxon>Chytridiomycetes</taxon>
        <taxon>Chytridiomycetes incertae sedis</taxon>
        <taxon>Blyttiomyces</taxon>
    </lineage>
</organism>
<accession>A0A4V1IPK2</accession>